<dbReference type="Proteomes" id="UP000262538">
    <property type="component" value="Unassembled WGS sequence"/>
</dbReference>
<keyword evidence="2" id="KW-1185">Reference proteome</keyword>
<proteinExistence type="predicted"/>
<sequence length="111" mass="12189">MTTHQLARSYFICSDKAHHRLLDRYRLAAFDRAALETSSGSAPGHWALGFAGSAVLAAHRALCLVTTRARVSLPVSCSRKKSTSTLLLAHRPYPSGRTMSLQSCVQRRSPH</sequence>
<evidence type="ECO:0000313" key="2">
    <source>
        <dbReference type="Proteomes" id="UP000262538"/>
    </source>
</evidence>
<reference evidence="1 2" key="1">
    <citation type="submission" date="2018-08" db="EMBL/GenBank/DDBJ databases">
        <title>Microbispora. triticiradicis sp. nov., a novel actinomycete isolated from the root of wheat (Triticum aestivum L.)).</title>
        <authorList>
            <person name="Han C."/>
        </authorList>
    </citation>
    <scope>NUCLEOTIDE SEQUENCE [LARGE SCALE GENOMIC DNA]</scope>
    <source>
        <strain evidence="1 2">NEAU-HRDPA2-9</strain>
    </source>
</reference>
<gene>
    <name evidence="1" type="ORF">DI270_024285</name>
</gene>
<comment type="caution">
    <text evidence="1">The sequence shown here is derived from an EMBL/GenBank/DDBJ whole genome shotgun (WGS) entry which is preliminary data.</text>
</comment>
<evidence type="ECO:0000313" key="1">
    <source>
        <dbReference type="EMBL" id="RGA02442.1"/>
    </source>
</evidence>
<dbReference type="EMBL" id="QFZU02000127">
    <property type="protein sequence ID" value="RGA02442.1"/>
    <property type="molecule type" value="Genomic_DNA"/>
</dbReference>
<name>A0ABX9LEP0_9ACTN</name>
<organism evidence="1 2">
    <name type="scientific">Microbispora triticiradicis</name>
    <dbReference type="NCBI Taxonomy" id="2200763"/>
    <lineage>
        <taxon>Bacteria</taxon>
        <taxon>Bacillati</taxon>
        <taxon>Actinomycetota</taxon>
        <taxon>Actinomycetes</taxon>
        <taxon>Streptosporangiales</taxon>
        <taxon>Streptosporangiaceae</taxon>
        <taxon>Microbispora</taxon>
    </lineage>
</organism>
<accession>A0ABX9LEP0</accession>
<protein>
    <submittedName>
        <fullName evidence="1">Uncharacterized protein</fullName>
    </submittedName>
</protein>